<accession>A0ABP6ITH0</accession>
<comment type="caution">
    <text evidence="2">The sequence shown here is derived from an EMBL/GenBank/DDBJ whole genome shotgun (WGS) entry which is preliminary data.</text>
</comment>
<evidence type="ECO:0000313" key="2">
    <source>
        <dbReference type="EMBL" id="GAA2908829.1"/>
    </source>
</evidence>
<feature type="compositionally biased region" description="Low complexity" evidence="1">
    <location>
        <begin position="96"/>
        <end position="108"/>
    </location>
</feature>
<name>A0ABP6ITH0_STRTU</name>
<reference evidence="3" key="1">
    <citation type="journal article" date="2019" name="Int. J. Syst. Evol. Microbiol.">
        <title>The Global Catalogue of Microorganisms (GCM) 10K type strain sequencing project: providing services to taxonomists for standard genome sequencing and annotation.</title>
        <authorList>
            <consortium name="The Broad Institute Genomics Platform"/>
            <consortium name="The Broad Institute Genome Sequencing Center for Infectious Disease"/>
            <person name="Wu L."/>
            <person name="Ma J."/>
        </authorList>
    </citation>
    <scope>NUCLEOTIDE SEQUENCE [LARGE SCALE GENOMIC DNA]</scope>
    <source>
        <strain evidence="3">JCM 4087</strain>
    </source>
</reference>
<feature type="compositionally biased region" description="Pro residues" evidence="1">
    <location>
        <begin position="44"/>
        <end position="56"/>
    </location>
</feature>
<feature type="region of interest" description="Disordered" evidence="1">
    <location>
        <begin position="68"/>
        <end position="115"/>
    </location>
</feature>
<keyword evidence="3" id="KW-1185">Reference proteome</keyword>
<protein>
    <submittedName>
        <fullName evidence="2">Uncharacterized protein</fullName>
    </submittedName>
</protein>
<evidence type="ECO:0000313" key="3">
    <source>
        <dbReference type="Proteomes" id="UP001501102"/>
    </source>
</evidence>
<evidence type="ECO:0000256" key="1">
    <source>
        <dbReference type="SAM" id="MobiDB-lite"/>
    </source>
</evidence>
<dbReference type="Proteomes" id="UP001501102">
    <property type="component" value="Unassembled WGS sequence"/>
</dbReference>
<sequence length="115" mass="12107">MPEGRLGAGDLPRETEKGRGGATPTPDTPPGTTPSQRSRHSPVSAPPPTHKQPIPPYYRVIQRTPAHVPLTGGIRTRCAPSRESARAGRRHGVTGIAGEAARAGGFRASMRKEAS</sequence>
<organism evidence="2 3">
    <name type="scientific">Streptomyces thioluteus</name>
    <dbReference type="NCBI Taxonomy" id="66431"/>
    <lineage>
        <taxon>Bacteria</taxon>
        <taxon>Bacillati</taxon>
        <taxon>Actinomycetota</taxon>
        <taxon>Actinomycetes</taxon>
        <taxon>Kitasatosporales</taxon>
        <taxon>Streptomycetaceae</taxon>
        <taxon>Streptomyces</taxon>
    </lineage>
</organism>
<dbReference type="EMBL" id="BAAAXZ010000003">
    <property type="protein sequence ID" value="GAA2908829.1"/>
    <property type="molecule type" value="Genomic_DNA"/>
</dbReference>
<proteinExistence type="predicted"/>
<feature type="region of interest" description="Disordered" evidence="1">
    <location>
        <begin position="1"/>
        <end position="56"/>
    </location>
</feature>
<gene>
    <name evidence="2" type="ORF">GCM10020221_01150</name>
</gene>